<organism evidence="1 2">
    <name type="scientific">Dillenia turbinata</name>
    <dbReference type="NCBI Taxonomy" id="194707"/>
    <lineage>
        <taxon>Eukaryota</taxon>
        <taxon>Viridiplantae</taxon>
        <taxon>Streptophyta</taxon>
        <taxon>Embryophyta</taxon>
        <taxon>Tracheophyta</taxon>
        <taxon>Spermatophyta</taxon>
        <taxon>Magnoliopsida</taxon>
        <taxon>eudicotyledons</taxon>
        <taxon>Gunneridae</taxon>
        <taxon>Pentapetalae</taxon>
        <taxon>Dilleniales</taxon>
        <taxon>Dilleniaceae</taxon>
        <taxon>Dillenia</taxon>
    </lineage>
</organism>
<evidence type="ECO:0000313" key="1">
    <source>
        <dbReference type="EMBL" id="KAK6936237.1"/>
    </source>
</evidence>
<dbReference type="AlphaFoldDB" id="A0AAN8VZB1"/>
<evidence type="ECO:0000313" key="2">
    <source>
        <dbReference type="Proteomes" id="UP001370490"/>
    </source>
</evidence>
<gene>
    <name evidence="1" type="ORF">RJ641_033267</name>
</gene>
<accession>A0AAN8VZB1</accession>
<sequence>MSICYDGSRLGSALVHSWSQPARSCHLLKLPARLDAIELAHHGKKFLADVKRREMELDAAVDIAGVAKLLWLNHRFKLRVDSYIVVDPVFLDVVDQENKAQLQPLNA</sequence>
<keyword evidence="2" id="KW-1185">Reference proteome</keyword>
<comment type="caution">
    <text evidence="1">The sequence shown here is derived from an EMBL/GenBank/DDBJ whole genome shotgun (WGS) entry which is preliminary data.</text>
</comment>
<protein>
    <submittedName>
        <fullName evidence="1">Uncharacterized protein</fullName>
    </submittedName>
</protein>
<proteinExistence type="predicted"/>
<reference evidence="1 2" key="1">
    <citation type="submission" date="2023-12" db="EMBL/GenBank/DDBJ databases">
        <title>A high-quality genome assembly for Dillenia turbinata (Dilleniales).</title>
        <authorList>
            <person name="Chanderbali A."/>
        </authorList>
    </citation>
    <scope>NUCLEOTIDE SEQUENCE [LARGE SCALE GENOMIC DNA]</scope>
    <source>
        <strain evidence="1">LSX21</strain>
        <tissue evidence="1">Leaf</tissue>
    </source>
</reference>
<name>A0AAN8VZB1_9MAGN</name>
<dbReference type="Proteomes" id="UP001370490">
    <property type="component" value="Unassembled WGS sequence"/>
</dbReference>
<dbReference type="EMBL" id="JBAMMX010000007">
    <property type="protein sequence ID" value="KAK6936237.1"/>
    <property type="molecule type" value="Genomic_DNA"/>
</dbReference>